<accession>A0AAD2JLG0</accession>
<feature type="compositionally biased region" description="Basic and acidic residues" evidence="1">
    <location>
        <begin position="178"/>
        <end position="193"/>
    </location>
</feature>
<reference evidence="3" key="1">
    <citation type="submission" date="2023-08" db="EMBL/GenBank/DDBJ databases">
        <authorList>
            <person name="Audoor S."/>
            <person name="Bilcke G."/>
        </authorList>
    </citation>
    <scope>NUCLEOTIDE SEQUENCE</scope>
</reference>
<comment type="caution">
    <text evidence="3">The sequence shown here is derived from an EMBL/GenBank/DDBJ whole genome shotgun (WGS) entry which is preliminary data.</text>
</comment>
<feature type="compositionally biased region" description="Low complexity" evidence="1">
    <location>
        <begin position="123"/>
        <end position="133"/>
    </location>
</feature>
<organism evidence="3 4">
    <name type="scientific">Cylindrotheca closterium</name>
    <dbReference type="NCBI Taxonomy" id="2856"/>
    <lineage>
        <taxon>Eukaryota</taxon>
        <taxon>Sar</taxon>
        <taxon>Stramenopiles</taxon>
        <taxon>Ochrophyta</taxon>
        <taxon>Bacillariophyta</taxon>
        <taxon>Bacillariophyceae</taxon>
        <taxon>Bacillariophycidae</taxon>
        <taxon>Bacillariales</taxon>
        <taxon>Bacillariaceae</taxon>
        <taxon>Cylindrotheca</taxon>
    </lineage>
</organism>
<proteinExistence type="predicted"/>
<sequence length="193" mass="20973">MKALKASILASLLVQIPVSIAQSLRPEGVDVPRDYHVVNHGLNSHQQKVQQESSHPTLVVEGLGLHPPHISQHETLAFDFFTLPDAKEAAIQDYNKMSKKRAVHDWMISPASPRHSSKRGRSKPSSSSPSSESSSRKVDMSRISNAIRNKKVPTSTRSSVTAPSSSSSTSSSSSSTSRSEKSLSFDLSQAKEQ</sequence>
<keyword evidence="2" id="KW-0732">Signal</keyword>
<keyword evidence="4" id="KW-1185">Reference proteome</keyword>
<evidence type="ECO:0000313" key="4">
    <source>
        <dbReference type="Proteomes" id="UP001295423"/>
    </source>
</evidence>
<feature type="chain" id="PRO_5042181233" evidence="2">
    <location>
        <begin position="22"/>
        <end position="193"/>
    </location>
</feature>
<dbReference type="EMBL" id="CAKOGP040002058">
    <property type="protein sequence ID" value="CAJ1960468.1"/>
    <property type="molecule type" value="Genomic_DNA"/>
</dbReference>
<feature type="compositionally biased region" description="Low complexity" evidence="1">
    <location>
        <begin position="154"/>
        <end position="177"/>
    </location>
</feature>
<evidence type="ECO:0000313" key="3">
    <source>
        <dbReference type="EMBL" id="CAJ1960468.1"/>
    </source>
</evidence>
<protein>
    <submittedName>
        <fullName evidence="3">Uncharacterized protein</fullName>
    </submittedName>
</protein>
<dbReference type="Proteomes" id="UP001295423">
    <property type="component" value="Unassembled WGS sequence"/>
</dbReference>
<evidence type="ECO:0000256" key="2">
    <source>
        <dbReference type="SAM" id="SignalP"/>
    </source>
</evidence>
<gene>
    <name evidence="3" type="ORF">CYCCA115_LOCUS18746</name>
</gene>
<name>A0AAD2JLG0_9STRA</name>
<feature type="signal peptide" evidence="2">
    <location>
        <begin position="1"/>
        <end position="21"/>
    </location>
</feature>
<evidence type="ECO:0000256" key="1">
    <source>
        <dbReference type="SAM" id="MobiDB-lite"/>
    </source>
</evidence>
<feature type="region of interest" description="Disordered" evidence="1">
    <location>
        <begin position="105"/>
        <end position="193"/>
    </location>
</feature>
<dbReference type="AlphaFoldDB" id="A0AAD2JLG0"/>